<dbReference type="AlphaFoldDB" id="A0A9Q8Q7P0"/>
<dbReference type="RefSeq" id="XP_047837399.1">
    <property type="nucleotide sequence ID" value="XM_047981439.1"/>
</dbReference>
<evidence type="ECO:0000313" key="2">
    <source>
        <dbReference type="EMBL" id="UNI13918.1"/>
    </source>
</evidence>
<gene>
    <name evidence="2" type="ORF">JDV02_000613</name>
</gene>
<dbReference type="EMBL" id="CP086354">
    <property type="protein sequence ID" value="UNI13918.1"/>
    <property type="molecule type" value="Genomic_DNA"/>
</dbReference>
<feature type="region of interest" description="Disordered" evidence="1">
    <location>
        <begin position="154"/>
        <end position="184"/>
    </location>
</feature>
<protein>
    <submittedName>
        <fullName evidence="2">Uncharacterized protein</fullName>
    </submittedName>
</protein>
<feature type="region of interest" description="Disordered" evidence="1">
    <location>
        <begin position="100"/>
        <end position="119"/>
    </location>
</feature>
<proteinExistence type="predicted"/>
<feature type="compositionally biased region" description="Acidic residues" evidence="1">
    <location>
        <begin position="100"/>
        <end position="110"/>
    </location>
</feature>
<keyword evidence="3" id="KW-1185">Reference proteome</keyword>
<accession>A0A9Q8Q7P0</accession>
<reference evidence="2" key="1">
    <citation type="submission" date="2021-11" db="EMBL/GenBank/DDBJ databases">
        <title>Purpureocillium_takamizusanense_genome.</title>
        <authorList>
            <person name="Nguyen N.-H."/>
        </authorList>
    </citation>
    <scope>NUCLEOTIDE SEQUENCE</scope>
    <source>
        <strain evidence="2">PT3</strain>
    </source>
</reference>
<feature type="region of interest" description="Disordered" evidence="1">
    <location>
        <begin position="1199"/>
        <end position="1245"/>
    </location>
</feature>
<dbReference type="Proteomes" id="UP000829364">
    <property type="component" value="Chromosome 1"/>
</dbReference>
<dbReference type="OrthoDB" id="1262810at2759"/>
<dbReference type="GeneID" id="72062578"/>
<evidence type="ECO:0000256" key="1">
    <source>
        <dbReference type="SAM" id="MobiDB-lite"/>
    </source>
</evidence>
<name>A0A9Q8Q7P0_9HYPO</name>
<dbReference type="PANTHER" id="PTHR32387">
    <property type="entry name" value="WU:FJ29H11"/>
    <property type="match status" value="1"/>
</dbReference>
<sequence length="1245" mass="137513">MSGRKRAKHVVDKAAARCRLEYPRRSSGHEAKSSFEQDRCGLPLIASLLRYIDERSYQRARLAGQEPSASIIVCPGTVIVEYNDDGIREGDVDSLCGFEGQEEEEQEDATAELPPSGRGIRMRAPSPFFAHARQVSLQSGDYAFSFRPWPLEPPQAIDGDGTGPVWEGEEKEERSGNRSLPAHGGDVTRVTLLLREDGGIRHANPPSSEDTSLGRQVELLEPNHLLFMRQIRRMRIVFVLEDQTPLSERMFSVDALDEHLHAVTATQRTSDGLATHKSRYFVVRTPLQGTTATAVTTATSCRDSSRPADCSEVVLGFPLDAGWVPAVESQSQQQVYRFFPLGNGGFKFLLQCDLLTEVILFHPDHGPGLLDRIARAFVHASTLLQQNSTLAYVWPKYIPSQDYVTGEPWVGLAGRINEHLANPVGRMRAKVLSGGGESMASTALERCKRELMFLYLTNRQRSVREDSQNITVLDQNLDPVRPADQDVYLPGRSRYSPEDLFRPVTAGDGSREGAPGFEASFLHPEIFNNGPERPDASHPAWEQWLTNTVGIRARIRLISRAGDSPSAAFAYVAKYRHDGLLDILEQCWRDEGGLIIASPQLLNCVKQVPVPCLSGFLHPLWETYLPLEDLQRRCLQFIEPHEAFPFVDLGGQTSAGDLANKWSFLYTHLGVSRNNDLGFLLDILSYVQLANLNGMSASRCRSVIRLYCELERRCAESMEPDSLRDICRAYVEDIQGIMIPPDCGATSTWTDAKHCVWGPPSLQLMSRYQLSHMYEHALQLSRAELDALSSFFRVTLGVRCVGLQDLASELAALRDAGCRDLARVGRIYECLSVLLTPEMEQETRQLFESDPLTLVAPNGEPRWLRTSQCVWANPIGIDDRPAVGVHYGPLESLFVRTLGVGLLTIDMVYKQLLGVENHKPPFAELKSGLWLLSSLLEMAGPSSWPDATPLLQKPIFPVRRPDGGTVAVSADTDFAIVDRKFLGQHFASQVKLLDFSLEEVTLLKPLFTWAGFDQRYLSVCVSSMSFLGSDATQYPISSLSRDLCHKAHVLVRIAAAFGSPKYKRAGPQLYEFLRGTKVVETNAICSALSITQEGRTVDSQIVHSQPLHLAEEPGGLRIYVPRDKTAQDVCFATVLPRRLAQWLMQDLLAEAAAPTPVDANLVAILGSVLSVEMPVVEAILEHEGIGQLHIPVIAHTTAASRGESSVMQRAPSGGDGSRRVAAPPTPSSSSIASPTQLAEAPPRRG</sequence>
<dbReference type="InterPro" id="IPR052957">
    <property type="entry name" value="Auxin_embryo_med"/>
</dbReference>
<dbReference type="PANTHER" id="PTHR32387:SF0">
    <property type="entry name" value="PROTEIN NO VEIN"/>
    <property type="match status" value="1"/>
</dbReference>
<dbReference type="KEGG" id="ptkz:JDV02_000613"/>
<organism evidence="2 3">
    <name type="scientific">Purpureocillium takamizusanense</name>
    <dbReference type="NCBI Taxonomy" id="2060973"/>
    <lineage>
        <taxon>Eukaryota</taxon>
        <taxon>Fungi</taxon>
        <taxon>Dikarya</taxon>
        <taxon>Ascomycota</taxon>
        <taxon>Pezizomycotina</taxon>
        <taxon>Sordariomycetes</taxon>
        <taxon>Hypocreomycetidae</taxon>
        <taxon>Hypocreales</taxon>
        <taxon>Ophiocordycipitaceae</taxon>
        <taxon>Purpureocillium</taxon>
    </lineage>
</organism>
<evidence type="ECO:0000313" key="3">
    <source>
        <dbReference type="Proteomes" id="UP000829364"/>
    </source>
</evidence>